<keyword evidence="1" id="KW-0732">Signal</keyword>
<dbReference type="OrthoDB" id="538509at2759"/>
<evidence type="ECO:0008006" key="4">
    <source>
        <dbReference type="Google" id="ProtNLM"/>
    </source>
</evidence>
<dbReference type="EMBL" id="KK101771">
    <property type="protein sequence ID" value="KIY99691.1"/>
    <property type="molecule type" value="Genomic_DNA"/>
</dbReference>
<evidence type="ECO:0000256" key="1">
    <source>
        <dbReference type="SAM" id="SignalP"/>
    </source>
</evidence>
<dbReference type="AlphaFoldDB" id="A0A0D2MG66"/>
<dbReference type="RefSeq" id="XP_013898711.1">
    <property type="nucleotide sequence ID" value="XM_014043257.1"/>
</dbReference>
<evidence type="ECO:0000313" key="3">
    <source>
        <dbReference type="Proteomes" id="UP000054498"/>
    </source>
</evidence>
<name>A0A0D2MG66_9CHLO</name>
<organism evidence="2 3">
    <name type="scientific">Monoraphidium neglectum</name>
    <dbReference type="NCBI Taxonomy" id="145388"/>
    <lineage>
        <taxon>Eukaryota</taxon>
        <taxon>Viridiplantae</taxon>
        <taxon>Chlorophyta</taxon>
        <taxon>core chlorophytes</taxon>
        <taxon>Chlorophyceae</taxon>
        <taxon>CS clade</taxon>
        <taxon>Sphaeropleales</taxon>
        <taxon>Selenastraceae</taxon>
        <taxon>Monoraphidium</taxon>
    </lineage>
</organism>
<dbReference type="GeneID" id="25741146"/>
<protein>
    <recommendedName>
        <fullName evidence="4">FZ domain-containing protein</fullName>
    </recommendedName>
</protein>
<gene>
    <name evidence="2" type="ORF">MNEG_8270</name>
</gene>
<sequence length="340" mass="34730">MASTKPLALFLLACLAPAAWAATVSKCIWRNDVVCDASPSFVISRLPTLASSPADNPLAVQVLQGSAMEAACHIFETSADCVAADACTWDNTLTPSCNVDASLLAQRDVFKSGCPGSLMESYVRCGSAFNEKECGRMGPSCVWYDELQVAAAQGGSHGQLRHLSEVKGAGGSAPALAPRACMPKQMFALEKKKDKEGTAKIMKQIASQDPAVWGDCPGVVALRAMAKSCTAFSSPGTCKASAPLCRWNDLVRACVATGAGQTAWVLGANSTEVADGAKACARASSKVSCASLDTVSVDPKVFASVQTGDFSTTNAAGARRGAAAAAVVAAAAAVGAAVLL</sequence>
<feature type="chain" id="PRO_5002264797" description="FZ domain-containing protein" evidence="1">
    <location>
        <begin position="22"/>
        <end position="340"/>
    </location>
</feature>
<reference evidence="2 3" key="1">
    <citation type="journal article" date="2013" name="BMC Genomics">
        <title>Reconstruction of the lipid metabolism for the microalga Monoraphidium neglectum from its genome sequence reveals characteristics suitable for biofuel production.</title>
        <authorList>
            <person name="Bogen C."/>
            <person name="Al-Dilaimi A."/>
            <person name="Albersmeier A."/>
            <person name="Wichmann J."/>
            <person name="Grundmann M."/>
            <person name="Rupp O."/>
            <person name="Lauersen K.J."/>
            <person name="Blifernez-Klassen O."/>
            <person name="Kalinowski J."/>
            <person name="Goesmann A."/>
            <person name="Mussgnug J.H."/>
            <person name="Kruse O."/>
        </authorList>
    </citation>
    <scope>NUCLEOTIDE SEQUENCE [LARGE SCALE GENOMIC DNA]</scope>
    <source>
        <strain evidence="2 3">SAG 48.87</strain>
    </source>
</reference>
<accession>A0A0D2MG66</accession>
<dbReference type="KEGG" id="mng:MNEG_8270"/>
<proteinExistence type="predicted"/>
<evidence type="ECO:0000313" key="2">
    <source>
        <dbReference type="EMBL" id="KIY99691.1"/>
    </source>
</evidence>
<dbReference type="Proteomes" id="UP000054498">
    <property type="component" value="Unassembled WGS sequence"/>
</dbReference>
<keyword evidence="3" id="KW-1185">Reference proteome</keyword>
<feature type="signal peptide" evidence="1">
    <location>
        <begin position="1"/>
        <end position="21"/>
    </location>
</feature>